<comment type="caution">
    <text evidence="14">The sequence shown here is derived from an EMBL/GenBank/DDBJ whole genome shotgun (WGS) entry which is preliminary data.</text>
</comment>
<comment type="subcellular location">
    <subcellularLocation>
        <location evidence="3">Membrane</location>
        <topology evidence="3">Single-pass type I membrane protein</topology>
    </subcellularLocation>
</comment>
<comment type="cofactor">
    <cofactor evidence="1">
        <name>Mn(2+)</name>
        <dbReference type="ChEBI" id="CHEBI:29035"/>
    </cofactor>
</comment>
<dbReference type="GO" id="GO:0006508">
    <property type="term" value="P:proteolysis"/>
    <property type="evidence" value="ECO:0007669"/>
    <property type="project" value="UniProtKB-KW"/>
</dbReference>
<keyword evidence="5" id="KW-0812">Transmembrane</keyword>
<evidence type="ECO:0000256" key="4">
    <source>
        <dbReference type="ARBA" id="ARBA00022670"/>
    </source>
</evidence>
<dbReference type="GO" id="GO:0046872">
    <property type="term" value="F:metal ion binding"/>
    <property type="evidence" value="ECO:0007669"/>
    <property type="project" value="UniProtKB-KW"/>
</dbReference>
<protein>
    <submittedName>
        <fullName evidence="14">TraB/GumN family protein</fullName>
    </submittedName>
</protein>
<gene>
    <name evidence="14" type="ORF">H9777_13345</name>
</gene>
<dbReference type="InterPro" id="IPR002816">
    <property type="entry name" value="TraB/PrgY/GumN_fam"/>
</dbReference>
<dbReference type="GO" id="GO:0030178">
    <property type="term" value="P:negative regulation of Wnt signaling pathway"/>
    <property type="evidence" value="ECO:0007669"/>
    <property type="project" value="InterPro"/>
</dbReference>
<comment type="cofactor">
    <cofactor evidence="2">
        <name>Co(2+)</name>
        <dbReference type="ChEBI" id="CHEBI:48828"/>
    </cofactor>
</comment>
<evidence type="ECO:0000313" key="15">
    <source>
        <dbReference type="Proteomes" id="UP000783796"/>
    </source>
</evidence>
<keyword evidence="10" id="KW-0482">Metalloprotease</keyword>
<proteinExistence type="predicted"/>
<keyword evidence="12" id="KW-0325">Glycoprotein</keyword>
<reference evidence="14" key="2">
    <citation type="submission" date="2021-04" db="EMBL/GenBank/DDBJ databases">
        <authorList>
            <person name="Gilroy R."/>
        </authorList>
    </citation>
    <scope>NUCLEOTIDE SEQUENCE</scope>
    <source>
        <strain evidence="14">G4-2901</strain>
    </source>
</reference>
<evidence type="ECO:0000256" key="6">
    <source>
        <dbReference type="ARBA" id="ARBA00022723"/>
    </source>
</evidence>
<keyword evidence="4" id="KW-0645">Protease</keyword>
<evidence type="ECO:0000256" key="13">
    <source>
        <dbReference type="SAM" id="SignalP"/>
    </source>
</evidence>
<evidence type="ECO:0000256" key="12">
    <source>
        <dbReference type="ARBA" id="ARBA00023180"/>
    </source>
</evidence>
<sequence length="294" mass="32527">MKKTLLFALLFCITLGAKAQLLWKISGNGLDRPSYVIGTHHLAPLSIKDSIASLQQVIDQTEQVYGELVMEDATNPESVMKMQQAMVLPADTTLKSLYTQAQYDTIASVVKTYIGVDLALFDKLKPAAVTTQLALALAMKSLKGFNPQEQLDTWFQTQARQAGKKVGSLETIDEQVNVLYNSQTLARQALLLHCAATHIEQGIDQTLRMTSAYMKQDLDGLLSIIEEKMNNSCDSTPEEQETLIYGRNANWARQLPDIMKQAPTLFVVGAGHLPGPQGLLKLIQEQGYRVEAMK</sequence>
<evidence type="ECO:0000256" key="3">
    <source>
        <dbReference type="ARBA" id="ARBA00004479"/>
    </source>
</evidence>
<dbReference type="Pfam" id="PF01963">
    <property type="entry name" value="TraB_PrgY_gumN"/>
    <property type="match status" value="1"/>
</dbReference>
<evidence type="ECO:0000313" key="14">
    <source>
        <dbReference type="EMBL" id="MBU3839263.1"/>
    </source>
</evidence>
<dbReference type="CDD" id="cd14789">
    <property type="entry name" value="Tiki"/>
    <property type="match status" value="1"/>
</dbReference>
<dbReference type="InterPro" id="IPR040230">
    <property type="entry name" value="TIKI1/2-like"/>
</dbReference>
<keyword evidence="11" id="KW-0472">Membrane</keyword>
<dbReference type="GO" id="GO:0016020">
    <property type="term" value="C:membrane"/>
    <property type="evidence" value="ECO:0007669"/>
    <property type="project" value="UniProtKB-SubCell"/>
</dbReference>
<evidence type="ECO:0000256" key="1">
    <source>
        <dbReference type="ARBA" id="ARBA00001936"/>
    </source>
</evidence>
<keyword evidence="6" id="KW-0479">Metal-binding</keyword>
<name>A0A948X096_9BACT</name>
<evidence type="ECO:0000256" key="11">
    <source>
        <dbReference type="ARBA" id="ARBA00023136"/>
    </source>
</evidence>
<keyword evidence="8" id="KW-0378">Hydrolase</keyword>
<feature type="chain" id="PRO_5037935773" evidence="13">
    <location>
        <begin position="20"/>
        <end position="294"/>
    </location>
</feature>
<dbReference type="AlphaFoldDB" id="A0A948X096"/>
<evidence type="ECO:0000256" key="10">
    <source>
        <dbReference type="ARBA" id="ARBA00023049"/>
    </source>
</evidence>
<evidence type="ECO:0000256" key="9">
    <source>
        <dbReference type="ARBA" id="ARBA00022989"/>
    </source>
</evidence>
<dbReference type="GO" id="GO:0004222">
    <property type="term" value="F:metalloendopeptidase activity"/>
    <property type="evidence" value="ECO:0007669"/>
    <property type="project" value="TreeGrafter"/>
</dbReference>
<evidence type="ECO:0000256" key="7">
    <source>
        <dbReference type="ARBA" id="ARBA00022729"/>
    </source>
</evidence>
<dbReference type="Proteomes" id="UP000783796">
    <property type="component" value="Unassembled WGS sequence"/>
</dbReference>
<dbReference type="EMBL" id="JAHLFW010000110">
    <property type="protein sequence ID" value="MBU3839263.1"/>
    <property type="molecule type" value="Genomic_DNA"/>
</dbReference>
<organism evidence="14 15">
    <name type="scientific">Candidatus Phocaeicola faecigallinarum</name>
    <dbReference type="NCBI Taxonomy" id="2838732"/>
    <lineage>
        <taxon>Bacteria</taxon>
        <taxon>Pseudomonadati</taxon>
        <taxon>Bacteroidota</taxon>
        <taxon>Bacteroidia</taxon>
        <taxon>Bacteroidales</taxon>
        <taxon>Bacteroidaceae</taxon>
        <taxon>Phocaeicola</taxon>
    </lineage>
</organism>
<evidence type="ECO:0000256" key="5">
    <source>
        <dbReference type="ARBA" id="ARBA00022692"/>
    </source>
</evidence>
<dbReference type="PANTHER" id="PTHR31120:SF6">
    <property type="entry name" value="METALLOPROTEASE TIKI HOMOLOG"/>
    <property type="match status" value="1"/>
</dbReference>
<dbReference type="PANTHER" id="PTHR31120">
    <property type="entry name" value="METALLOPROTEASE TIKI"/>
    <property type="match status" value="1"/>
</dbReference>
<feature type="signal peptide" evidence="13">
    <location>
        <begin position="1"/>
        <end position="19"/>
    </location>
</feature>
<evidence type="ECO:0000256" key="2">
    <source>
        <dbReference type="ARBA" id="ARBA00001941"/>
    </source>
</evidence>
<evidence type="ECO:0000256" key="8">
    <source>
        <dbReference type="ARBA" id="ARBA00022801"/>
    </source>
</evidence>
<keyword evidence="9" id="KW-1133">Transmembrane helix</keyword>
<accession>A0A948X096</accession>
<keyword evidence="7 13" id="KW-0732">Signal</keyword>
<reference evidence="14" key="1">
    <citation type="journal article" date="2021" name="PeerJ">
        <title>Extensive microbial diversity within the chicken gut microbiome revealed by metagenomics and culture.</title>
        <authorList>
            <person name="Gilroy R."/>
            <person name="Ravi A."/>
            <person name="Getino M."/>
            <person name="Pursley I."/>
            <person name="Horton D.L."/>
            <person name="Alikhan N.F."/>
            <person name="Baker D."/>
            <person name="Gharbi K."/>
            <person name="Hall N."/>
            <person name="Watson M."/>
            <person name="Adriaenssens E.M."/>
            <person name="Foster-Nyarko E."/>
            <person name="Jarju S."/>
            <person name="Secka A."/>
            <person name="Antonio M."/>
            <person name="Oren A."/>
            <person name="Chaudhuri R.R."/>
            <person name="La Ragione R."/>
            <person name="Hildebrand F."/>
            <person name="Pallen M.J."/>
        </authorList>
    </citation>
    <scope>NUCLEOTIDE SEQUENCE</scope>
    <source>
        <strain evidence="14">G4-2901</strain>
    </source>
</reference>